<comment type="caution">
    <text evidence="2">The sequence shown here is derived from an EMBL/GenBank/DDBJ whole genome shotgun (WGS) entry which is preliminary data.</text>
</comment>
<dbReference type="InterPro" id="IPR046496">
    <property type="entry name" value="DUF6589"/>
</dbReference>
<protein>
    <recommendedName>
        <fullName evidence="1">DUF6589 domain-containing protein</fullName>
    </recommendedName>
</protein>
<reference evidence="3" key="1">
    <citation type="submission" date="2017-02" db="EMBL/GenBank/DDBJ databases">
        <authorList>
            <person name="Tafer H."/>
            <person name="Lopandic K."/>
        </authorList>
    </citation>
    <scope>NUCLEOTIDE SEQUENCE [LARGE SCALE GENOMIC DNA]</scope>
    <source>
        <strain evidence="3">CBS 366.77</strain>
    </source>
</reference>
<dbReference type="AlphaFoldDB" id="A0A3A2ZHC9"/>
<evidence type="ECO:0000313" key="2">
    <source>
        <dbReference type="EMBL" id="RJE22629.1"/>
    </source>
</evidence>
<dbReference type="Proteomes" id="UP000266188">
    <property type="component" value="Unassembled WGS sequence"/>
</dbReference>
<dbReference type="Pfam" id="PF20231">
    <property type="entry name" value="DUF6589"/>
    <property type="match status" value="1"/>
</dbReference>
<keyword evidence="3" id="KW-1185">Reference proteome</keyword>
<accession>A0A3A2ZHC9</accession>
<feature type="domain" description="DUF6589" evidence="1">
    <location>
        <begin position="3"/>
        <end position="138"/>
    </location>
</feature>
<organism evidence="2 3">
    <name type="scientific">Aspergillus sclerotialis</name>
    <dbReference type="NCBI Taxonomy" id="2070753"/>
    <lineage>
        <taxon>Eukaryota</taxon>
        <taxon>Fungi</taxon>
        <taxon>Dikarya</taxon>
        <taxon>Ascomycota</taxon>
        <taxon>Pezizomycotina</taxon>
        <taxon>Eurotiomycetes</taxon>
        <taxon>Eurotiomycetidae</taxon>
        <taxon>Eurotiales</taxon>
        <taxon>Aspergillaceae</taxon>
        <taxon>Aspergillus</taxon>
        <taxon>Aspergillus subgen. Polypaecilum</taxon>
    </lineage>
</organism>
<dbReference type="EMBL" id="MVGC01000159">
    <property type="protein sequence ID" value="RJE22629.1"/>
    <property type="molecule type" value="Genomic_DNA"/>
</dbReference>
<evidence type="ECO:0000259" key="1">
    <source>
        <dbReference type="Pfam" id="PF20231"/>
    </source>
</evidence>
<gene>
    <name evidence="2" type="ORF">PHISCL_05052</name>
</gene>
<sequence>MEVYKTLKLAIKRADIGIIHRIFARCCILFHGSSKTKYTFLSLYMTWLTGTPAAGRELQRAILANGLVNPRGAEDSWFEMDRLNEFFNLQMKTLMATRHTSSIDVATLFRTTALTASYCTDLKESIEQAFGEHTNSAHTEKDVSDDVRNLAFQIYCSGSVDKRKEGRDSPFQPPDVVSRGCALLGNGVARFSKLIVHGQWAGDDLHDSPGLNSTPIGVLDDFVTKEPEENEVEYGNVDDLI</sequence>
<proteinExistence type="predicted"/>
<dbReference type="OrthoDB" id="3919880at2759"/>
<name>A0A3A2ZHC9_9EURO</name>
<evidence type="ECO:0000313" key="3">
    <source>
        <dbReference type="Proteomes" id="UP000266188"/>
    </source>
</evidence>
<dbReference type="STRING" id="2070753.A0A3A2ZHC9"/>